<proteinExistence type="predicted"/>
<dbReference type="Pfam" id="PF00359">
    <property type="entry name" value="PTS_EIIA_2"/>
    <property type="match status" value="1"/>
</dbReference>
<dbReference type="Gene3D" id="1.10.10.10">
    <property type="entry name" value="Winged helix-like DNA-binding domain superfamily/Winged helix DNA-binding domain"/>
    <property type="match status" value="1"/>
</dbReference>
<evidence type="ECO:0000256" key="2">
    <source>
        <dbReference type="ARBA" id="ARBA00022679"/>
    </source>
</evidence>
<dbReference type="GO" id="GO:0009401">
    <property type="term" value="P:phosphoenolpyruvate-dependent sugar phosphotransferase system"/>
    <property type="evidence" value="ECO:0007669"/>
    <property type="project" value="InterPro"/>
</dbReference>
<keyword evidence="2" id="KW-0808">Transferase</keyword>
<dbReference type="AlphaFoldDB" id="A0A2K4FAI9"/>
<dbReference type="RefSeq" id="WP_103372164.1">
    <property type="nucleotide sequence ID" value="NZ_CBCRVO010000002.1"/>
</dbReference>
<reference evidence="10 11" key="1">
    <citation type="submission" date="2017-08" db="EMBL/GenBank/DDBJ databases">
        <title>Draft genome sequences of 64 type strains of genus Staph aureus.</title>
        <authorList>
            <person name="Cole K."/>
            <person name="Golubchik T."/>
            <person name="Russell J."/>
            <person name="Foster D."/>
            <person name="Llewelyn M."/>
            <person name="Wilson D."/>
            <person name="Crook D."/>
            <person name="Paul J."/>
        </authorList>
    </citation>
    <scope>NUCLEOTIDE SEQUENCE [LARGE SCALE GENOMIC DNA]</scope>
    <source>
        <strain evidence="10 11">DSM 29875</strain>
    </source>
</reference>
<evidence type="ECO:0000256" key="6">
    <source>
        <dbReference type="ARBA" id="ARBA00023163"/>
    </source>
</evidence>
<protein>
    <submittedName>
        <fullName evidence="10">PTS mannose transporter subunit IIA</fullName>
    </submittedName>
</protein>
<dbReference type="PROSITE" id="PS51372">
    <property type="entry name" value="PRD_2"/>
    <property type="match status" value="1"/>
</dbReference>
<dbReference type="InterPro" id="IPR013196">
    <property type="entry name" value="HTH_11"/>
</dbReference>
<dbReference type="OrthoDB" id="3175596at2"/>
<dbReference type="InterPro" id="IPR002178">
    <property type="entry name" value="PTS_EIIA_type-2_dom"/>
</dbReference>
<dbReference type="EMBL" id="PPPX01000016">
    <property type="protein sequence ID" value="POA08378.1"/>
    <property type="molecule type" value="Genomic_DNA"/>
</dbReference>
<keyword evidence="11" id="KW-1185">Reference proteome</keyword>
<dbReference type="CDD" id="cd05568">
    <property type="entry name" value="PTS_IIB_bgl_like"/>
    <property type="match status" value="1"/>
</dbReference>
<feature type="domain" description="PTS EIIB type-2" evidence="8">
    <location>
        <begin position="386"/>
        <end position="478"/>
    </location>
</feature>
<dbReference type="InterPro" id="IPR016152">
    <property type="entry name" value="PTrfase/Anion_transptr"/>
</dbReference>
<dbReference type="InterPro" id="IPR007737">
    <property type="entry name" value="Mga_HTH"/>
</dbReference>
<dbReference type="InterPro" id="IPR036634">
    <property type="entry name" value="PRD_sf"/>
</dbReference>
<dbReference type="Pfam" id="PF00874">
    <property type="entry name" value="PRD"/>
    <property type="match status" value="1"/>
</dbReference>
<comment type="subunit">
    <text evidence="1">Homodimer or homotrimer. Seems to be a monomer when not phosphorylated.</text>
</comment>
<dbReference type="InterPro" id="IPR036388">
    <property type="entry name" value="WH-like_DNA-bd_sf"/>
</dbReference>
<dbReference type="PROSITE" id="PS00372">
    <property type="entry name" value="PTS_EIIA_TYPE_2_HIS"/>
    <property type="match status" value="1"/>
</dbReference>
<dbReference type="GO" id="GO:0008982">
    <property type="term" value="F:protein-N(PI)-phosphohistidine-sugar phosphotransferase activity"/>
    <property type="evidence" value="ECO:0007669"/>
    <property type="project" value="InterPro"/>
</dbReference>
<dbReference type="InterPro" id="IPR036095">
    <property type="entry name" value="PTS_EIIB-like_sf"/>
</dbReference>
<dbReference type="GO" id="GO:0006355">
    <property type="term" value="P:regulation of DNA-templated transcription"/>
    <property type="evidence" value="ECO:0007669"/>
    <property type="project" value="InterPro"/>
</dbReference>
<sequence>MQARHIKIIQLLLNNQSEFISSTEIANYVNVSNRTARNDIKLINANNATPHLIASYKSRGFKLNFDNYTLAEIENILAQLSTYQDKVVITIGYHLLMDRKSHTIKEIMRAHQLSKTEVSEIINQIQAWSASFNLQITVHKRNGIRVTGSETQIRNALLHLDQLIEGHQGVEQLILNELPHAHRQTIATIIERVLNDHHIATSQAQLQQLLIHFIIIYKRRDHSTDDISTSQQSLEIAKTCMTRINAALGYQINETTAKLFSFFLSHHFNQFSLSLQRELVKSFIDTLIEKMERQTNFAFSNDHLFKENILTHFSKMYYRIINHVYVNNPLTTRIKTQYPYMFNTLYEVLTSIQKSINLTLNEDEIAFLTVHFQAAYDREHQKQHPIHTLIACYYGIGISNLLETKITQDYPQIKVIDTITLEQITQYDFTNIDLLITTHQPDQIDTNRTQILQVSPLLDTTDQEKLNKAIKKATKSQKSQHSPDSINTHIISQEITSMQNVFDTAANNLHTAEPDSKIIDTYIKNAYTREQSSSTYIGNGIAIPHGNPKALNHSQILVFTSQRGIHWRHHKAHMIFFLAISEKDAHETKHIMQSIARLTETDVTELLQLDHEQLKSQLNTLFYE</sequence>
<dbReference type="GeneID" id="98298648"/>
<evidence type="ECO:0000259" key="8">
    <source>
        <dbReference type="PROSITE" id="PS51099"/>
    </source>
</evidence>
<keyword evidence="6" id="KW-0804">Transcription</keyword>
<feature type="domain" description="PTS EIIA type-2" evidence="7">
    <location>
        <begin position="479"/>
        <end position="624"/>
    </location>
</feature>
<dbReference type="SUPFAM" id="SSF63520">
    <property type="entry name" value="PTS-regulatory domain, PRD"/>
    <property type="match status" value="1"/>
</dbReference>
<keyword evidence="5" id="KW-0010">Activator</keyword>
<evidence type="ECO:0000256" key="5">
    <source>
        <dbReference type="ARBA" id="ARBA00023159"/>
    </source>
</evidence>
<dbReference type="Pfam" id="PF08279">
    <property type="entry name" value="HTH_11"/>
    <property type="match status" value="1"/>
</dbReference>
<dbReference type="Gene3D" id="1.10.1790.10">
    <property type="entry name" value="PRD domain"/>
    <property type="match status" value="1"/>
</dbReference>
<gene>
    <name evidence="10" type="ORF">CD039_09850</name>
</gene>
<dbReference type="Proteomes" id="UP000242712">
    <property type="component" value="Unassembled WGS sequence"/>
</dbReference>
<evidence type="ECO:0000256" key="3">
    <source>
        <dbReference type="ARBA" id="ARBA00022737"/>
    </source>
</evidence>
<name>A0A2K4FAI9_9STAP</name>
<dbReference type="PANTHER" id="PTHR30185">
    <property type="entry name" value="CRYPTIC BETA-GLUCOSIDE BGL OPERON ANTITERMINATOR"/>
    <property type="match status" value="1"/>
</dbReference>
<dbReference type="SUPFAM" id="SSF55804">
    <property type="entry name" value="Phoshotransferase/anion transport protein"/>
    <property type="match status" value="1"/>
</dbReference>
<accession>A0A2K4FAI9</accession>
<dbReference type="SUPFAM" id="SSF52794">
    <property type="entry name" value="PTS system IIB component-like"/>
    <property type="match status" value="1"/>
</dbReference>
<dbReference type="PANTHER" id="PTHR30185:SF12">
    <property type="entry name" value="TRANSCRIPTIONAL REGULATOR MANR"/>
    <property type="match status" value="1"/>
</dbReference>
<dbReference type="PROSITE" id="PS51094">
    <property type="entry name" value="PTS_EIIA_TYPE_2"/>
    <property type="match status" value="1"/>
</dbReference>
<dbReference type="Gene3D" id="3.40.50.2300">
    <property type="match status" value="1"/>
</dbReference>
<evidence type="ECO:0000256" key="1">
    <source>
        <dbReference type="ARBA" id="ARBA00011798"/>
    </source>
</evidence>
<keyword evidence="3" id="KW-0677">Repeat</keyword>
<evidence type="ECO:0000259" key="7">
    <source>
        <dbReference type="PROSITE" id="PS51094"/>
    </source>
</evidence>
<keyword evidence="4" id="KW-0805">Transcription regulation</keyword>
<evidence type="ECO:0000256" key="4">
    <source>
        <dbReference type="ARBA" id="ARBA00023015"/>
    </source>
</evidence>
<dbReference type="Pfam" id="PF05043">
    <property type="entry name" value="Mga"/>
    <property type="match status" value="1"/>
</dbReference>
<comment type="caution">
    <text evidence="10">The sequence shown here is derived from an EMBL/GenBank/DDBJ whole genome shotgun (WGS) entry which is preliminary data.</text>
</comment>
<dbReference type="InterPro" id="IPR011608">
    <property type="entry name" value="PRD"/>
</dbReference>
<feature type="domain" description="PRD" evidence="9">
    <location>
        <begin position="275"/>
        <end position="382"/>
    </location>
</feature>
<dbReference type="PROSITE" id="PS51099">
    <property type="entry name" value="PTS_EIIB_TYPE_2"/>
    <property type="match status" value="1"/>
</dbReference>
<organism evidence="10 11">
    <name type="scientific">Staphylococcus argensis</name>
    <dbReference type="NCBI Taxonomy" id="1607738"/>
    <lineage>
        <taxon>Bacteria</taxon>
        <taxon>Bacillati</taxon>
        <taxon>Bacillota</taxon>
        <taxon>Bacilli</taxon>
        <taxon>Bacillales</taxon>
        <taxon>Staphylococcaceae</taxon>
        <taxon>Staphylococcus</taxon>
    </lineage>
</organism>
<evidence type="ECO:0000259" key="9">
    <source>
        <dbReference type="PROSITE" id="PS51372"/>
    </source>
</evidence>
<dbReference type="InterPro" id="IPR013011">
    <property type="entry name" value="PTS_EIIB_2"/>
</dbReference>
<dbReference type="InterPro" id="IPR050661">
    <property type="entry name" value="BglG_antiterminators"/>
</dbReference>
<evidence type="ECO:0000313" key="11">
    <source>
        <dbReference type="Proteomes" id="UP000242712"/>
    </source>
</evidence>
<evidence type="ECO:0000313" key="10">
    <source>
        <dbReference type="EMBL" id="POA08378.1"/>
    </source>
</evidence>
<dbReference type="Gene3D" id="3.40.930.10">
    <property type="entry name" value="Mannitol-specific EII, Chain A"/>
    <property type="match status" value="1"/>
</dbReference>